<name>X0VBN8_9ZZZZ</name>
<sequence>GLNSPFTTQQLQRINGSAKQIIILTHNTIFARKFWNEIDKSKCKNLQIVRSAGTYKISEWDLEKETSGEYFNNYFILEKYLNEGVSGQQQLRNVARCIRPLLEGYLRLKFPGKFTGSEWLGDFIKKIENASNGEPLINIKPQLNELKDINNFSKKYHHSTNPNADHEAIIDTELKSFVDRTLKIVFKQ</sequence>
<accession>X0VBN8</accession>
<evidence type="ECO:0000313" key="1">
    <source>
        <dbReference type="EMBL" id="GAF97995.1"/>
    </source>
</evidence>
<dbReference type="AlphaFoldDB" id="X0VBN8"/>
<feature type="non-terminal residue" evidence="1">
    <location>
        <position position="1"/>
    </location>
</feature>
<dbReference type="EMBL" id="BARS01014908">
    <property type="protein sequence ID" value="GAF97995.1"/>
    <property type="molecule type" value="Genomic_DNA"/>
</dbReference>
<protein>
    <recommendedName>
        <fullName evidence="2">Protein CR006 P-loop domain-containing protein</fullName>
    </recommendedName>
</protein>
<evidence type="ECO:0008006" key="2">
    <source>
        <dbReference type="Google" id="ProtNLM"/>
    </source>
</evidence>
<gene>
    <name evidence="1" type="ORF">S01H1_24761</name>
</gene>
<organism evidence="1">
    <name type="scientific">marine sediment metagenome</name>
    <dbReference type="NCBI Taxonomy" id="412755"/>
    <lineage>
        <taxon>unclassified sequences</taxon>
        <taxon>metagenomes</taxon>
        <taxon>ecological metagenomes</taxon>
    </lineage>
</organism>
<proteinExistence type="predicted"/>
<comment type="caution">
    <text evidence="1">The sequence shown here is derived from an EMBL/GenBank/DDBJ whole genome shotgun (WGS) entry which is preliminary data.</text>
</comment>
<reference evidence="1" key="1">
    <citation type="journal article" date="2014" name="Front. Microbiol.">
        <title>High frequency of phylogenetically diverse reductive dehalogenase-homologous genes in deep subseafloor sedimentary metagenomes.</title>
        <authorList>
            <person name="Kawai M."/>
            <person name="Futagami T."/>
            <person name="Toyoda A."/>
            <person name="Takaki Y."/>
            <person name="Nishi S."/>
            <person name="Hori S."/>
            <person name="Arai W."/>
            <person name="Tsubouchi T."/>
            <person name="Morono Y."/>
            <person name="Uchiyama I."/>
            <person name="Ito T."/>
            <person name="Fujiyama A."/>
            <person name="Inagaki F."/>
            <person name="Takami H."/>
        </authorList>
    </citation>
    <scope>NUCLEOTIDE SEQUENCE</scope>
    <source>
        <strain evidence="1">Expedition CK06-06</strain>
    </source>
</reference>